<dbReference type="InParanoid" id="A0A0V1B6P7"/>
<reference evidence="1 2" key="1">
    <citation type="submission" date="2015-01" db="EMBL/GenBank/DDBJ databases">
        <title>Evolution of Trichinella species and genotypes.</title>
        <authorList>
            <person name="Korhonen P.K."/>
            <person name="Edoardo P."/>
            <person name="Giuseppe L.R."/>
            <person name="Gasser R.B."/>
        </authorList>
    </citation>
    <scope>NUCLEOTIDE SEQUENCE [LARGE SCALE GENOMIC DNA]</scope>
    <source>
        <strain evidence="1">ISS3</strain>
    </source>
</reference>
<evidence type="ECO:0000313" key="1">
    <source>
        <dbReference type="EMBL" id="KRY32670.1"/>
    </source>
</evidence>
<organism evidence="1 2">
    <name type="scientific">Trichinella spiralis</name>
    <name type="common">Trichina worm</name>
    <dbReference type="NCBI Taxonomy" id="6334"/>
    <lineage>
        <taxon>Eukaryota</taxon>
        <taxon>Metazoa</taxon>
        <taxon>Ecdysozoa</taxon>
        <taxon>Nematoda</taxon>
        <taxon>Enoplea</taxon>
        <taxon>Dorylaimia</taxon>
        <taxon>Trichinellida</taxon>
        <taxon>Trichinellidae</taxon>
        <taxon>Trichinella</taxon>
    </lineage>
</organism>
<dbReference type="Proteomes" id="UP000054776">
    <property type="component" value="Unassembled WGS sequence"/>
</dbReference>
<gene>
    <name evidence="1" type="ORF">T01_10651</name>
</gene>
<accession>A0A0V1B6P7</accession>
<dbReference type="AlphaFoldDB" id="A0A0V1B6P7"/>
<sequence>MATRVPKSPSTSRTATALDRYVFFNRNFTIKYEENGKKILVRVHVLCCVEMDALRENCRSINRDAV</sequence>
<keyword evidence="2" id="KW-1185">Reference proteome</keyword>
<evidence type="ECO:0000313" key="2">
    <source>
        <dbReference type="Proteomes" id="UP000054776"/>
    </source>
</evidence>
<name>A0A0V1B6P7_TRISP</name>
<dbReference type="EMBL" id="JYDH01000094">
    <property type="protein sequence ID" value="KRY32670.1"/>
    <property type="molecule type" value="Genomic_DNA"/>
</dbReference>
<protein>
    <submittedName>
        <fullName evidence="1">Uncharacterized protein</fullName>
    </submittedName>
</protein>
<comment type="caution">
    <text evidence="1">The sequence shown here is derived from an EMBL/GenBank/DDBJ whole genome shotgun (WGS) entry which is preliminary data.</text>
</comment>
<proteinExistence type="predicted"/>